<name>A0A1F4TJB7_UNCSA</name>
<accession>A0A1F4TJB7</accession>
<dbReference type="PANTHER" id="PTHR30576:SF20">
    <property type="entry name" value="QUINOVOSAMINEPHOSPHOTRANSFERAE-RELATED"/>
    <property type="match status" value="1"/>
</dbReference>
<gene>
    <name evidence="4" type="ORF">A2462_04100</name>
</gene>
<reference evidence="4 5" key="1">
    <citation type="journal article" date="2016" name="Nat. Commun.">
        <title>Thousands of microbial genomes shed light on interconnected biogeochemical processes in an aquifer system.</title>
        <authorList>
            <person name="Anantharaman K."/>
            <person name="Brown C.T."/>
            <person name="Hug L.A."/>
            <person name="Sharon I."/>
            <person name="Castelle C.J."/>
            <person name="Probst A.J."/>
            <person name="Thomas B.C."/>
            <person name="Singh A."/>
            <person name="Wilkins M.J."/>
            <person name="Karaoz U."/>
            <person name="Brodie E.L."/>
            <person name="Williams K.H."/>
            <person name="Hubbard S.S."/>
            <person name="Banfield J.F."/>
        </authorList>
    </citation>
    <scope>NUCLEOTIDE SEQUENCE [LARGE SCALE GENOMIC DNA]</scope>
</reference>
<organism evidence="4 5">
    <name type="scientific">candidate division WOR-1 bacterium RIFOXYC2_FULL_41_25</name>
    <dbReference type="NCBI Taxonomy" id="1802586"/>
    <lineage>
        <taxon>Bacteria</taxon>
        <taxon>Bacillati</taxon>
        <taxon>Saganbacteria</taxon>
    </lineage>
</organism>
<comment type="caution">
    <text evidence="4">The sequence shown here is derived from an EMBL/GenBank/DDBJ whole genome shotgun (WGS) entry which is preliminary data.</text>
</comment>
<dbReference type="AlphaFoldDB" id="A0A1F4TJB7"/>
<evidence type="ECO:0000313" key="4">
    <source>
        <dbReference type="EMBL" id="OGC32707.1"/>
    </source>
</evidence>
<dbReference type="EMBL" id="MEUI01000047">
    <property type="protein sequence ID" value="OGC32707.1"/>
    <property type="molecule type" value="Genomic_DNA"/>
</dbReference>
<keyword evidence="2" id="KW-0812">Transmembrane</keyword>
<dbReference type="PANTHER" id="PTHR30576">
    <property type="entry name" value="COLANIC BIOSYNTHESIS UDP-GLUCOSE LIPID CARRIER TRANSFERASE"/>
    <property type="match status" value="1"/>
</dbReference>
<dbReference type="Proteomes" id="UP000177309">
    <property type="component" value="Unassembled WGS sequence"/>
</dbReference>
<dbReference type="GO" id="GO:0016780">
    <property type="term" value="F:phosphotransferase activity, for other substituted phosphate groups"/>
    <property type="evidence" value="ECO:0007669"/>
    <property type="project" value="TreeGrafter"/>
</dbReference>
<evidence type="ECO:0000256" key="2">
    <source>
        <dbReference type="SAM" id="Phobius"/>
    </source>
</evidence>
<feature type="transmembrane region" description="Helical" evidence="2">
    <location>
        <begin position="6"/>
        <end position="29"/>
    </location>
</feature>
<comment type="similarity">
    <text evidence="1">Belongs to the bacterial sugar transferase family.</text>
</comment>
<evidence type="ECO:0000259" key="3">
    <source>
        <dbReference type="Pfam" id="PF02397"/>
    </source>
</evidence>
<evidence type="ECO:0000256" key="1">
    <source>
        <dbReference type="ARBA" id="ARBA00006464"/>
    </source>
</evidence>
<proteinExistence type="inferred from homology"/>
<keyword evidence="2" id="KW-1133">Transmembrane helix</keyword>
<feature type="domain" description="Bacterial sugar transferase" evidence="3">
    <location>
        <begin position="3"/>
        <end position="193"/>
    </location>
</feature>
<protein>
    <recommendedName>
        <fullName evidence="3">Bacterial sugar transferase domain-containing protein</fullName>
    </recommendedName>
</protein>
<evidence type="ECO:0000313" key="5">
    <source>
        <dbReference type="Proteomes" id="UP000177309"/>
    </source>
</evidence>
<dbReference type="InterPro" id="IPR003362">
    <property type="entry name" value="Bact_transf"/>
</dbReference>
<keyword evidence="2" id="KW-0472">Membrane</keyword>
<sequence length="214" mass="24363">MLKRTLDIIISLLGLVFFAPLFLVLAVLIKLESPGPIVYRGIRVGKDGKLFKMFKFRTMVPNADKLGGSATAGDDPRLTKIGKIIRRFKFDESAQLINVLKGEMSLVGPRPDVPLFVNMYTEEEKAILSVKPGLTDWATLWNPDQSKILEGSSDPERMYLEKIRPTKIKLQLKYVREHNLLIDMKIFLLSFKIHFFDALMNKTKVPNVDVDVEN</sequence>
<dbReference type="Pfam" id="PF02397">
    <property type="entry name" value="Bac_transf"/>
    <property type="match status" value="1"/>
</dbReference>